<dbReference type="AlphaFoldDB" id="A0A9P1DA16"/>
<feature type="coiled-coil region" evidence="1">
    <location>
        <begin position="79"/>
        <end position="113"/>
    </location>
</feature>
<feature type="non-terminal residue" evidence="3">
    <location>
        <position position="1"/>
    </location>
</feature>
<feature type="coiled-coil region" evidence="1">
    <location>
        <begin position="456"/>
        <end position="490"/>
    </location>
</feature>
<dbReference type="OrthoDB" id="437571at2759"/>
<feature type="chain" id="PRO_5043271238" evidence="2">
    <location>
        <begin position="22"/>
        <end position="606"/>
    </location>
</feature>
<keyword evidence="5" id="KW-1185">Reference proteome</keyword>
<comment type="caution">
    <text evidence="3">The sequence shown here is derived from an EMBL/GenBank/DDBJ whole genome shotgun (WGS) entry which is preliminary data.</text>
</comment>
<dbReference type="Proteomes" id="UP001152797">
    <property type="component" value="Unassembled WGS sequence"/>
</dbReference>
<sequence length="606" mass="66597">QGAKMKRFLLLLLGGYVQLRAEDVSATPVQKVLELLSSMKKKGEEEKQKEAVQFAAYEQFCKNTQKEKAKGIEEGEDKIESIKADLGKLSVDIANLEESIPEVVEDIEKVTADQQKATKARGEERAAYTTAHSEYLKAVQSVGKAQKALKEKEVSPEQAESFLQLASKGSDLTDEDIDAFTSSSQARSAIEAFLSEGTSLEKPAEGAYSFQSTKVIELFLAPLILLGLDQLEEKFQTERVALEKSEAEKKHAYEMLMRDWKAQLATGKKTKEDKLAAKLRKDQVKAEKSAALVEVSKLNEDDKKYLADLKQTCDQKASDFKERQRLRGEELAAIDKASEAIQGTVLKVADKKSSSKGTSLAALRSDSGGAKREQAISLLREKAEELDSNMLSALVLRAEGDSLSKIRKMISDLVTRLQQEAAADAEKDGWCKKELATNGQTRSSKKELVDTVQGEVNQLKIDITELGDDLESLQKDIASLAKDRESATKLRENEKVENKATIKDAQDAQKAIAQATAALDSFYSRAKAKASLLQTPVGAPEIFEDSYTGMDSGAVTALLEVLQADFVRMESETETAEAQSLGEYTKFMSDSAVDKASKEKEVELKT</sequence>
<organism evidence="3">
    <name type="scientific">Cladocopium goreaui</name>
    <dbReference type="NCBI Taxonomy" id="2562237"/>
    <lineage>
        <taxon>Eukaryota</taxon>
        <taxon>Sar</taxon>
        <taxon>Alveolata</taxon>
        <taxon>Dinophyceae</taxon>
        <taxon>Suessiales</taxon>
        <taxon>Symbiodiniaceae</taxon>
        <taxon>Cladocopium</taxon>
    </lineage>
</organism>
<evidence type="ECO:0000313" key="3">
    <source>
        <dbReference type="EMBL" id="CAI4005283.1"/>
    </source>
</evidence>
<keyword evidence="2" id="KW-0732">Signal</keyword>
<gene>
    <name evidence="3" type="ORF">C1SCF055_LOCUS31021</name>
</gene>
<proteinExistence type="predicted"/>
<evidence type="ECO:0000313" key="4">
    <source>
        <dbReference type="EMBL" id="CAL1158658.1"/>
    </source>
</evidence>
<evidence type="ECO:0000256" key="1">
    <source>
        <dbReference type="SAM" id="Coils"/>
    </source>
</evidence>
<protein>
    <submittedName>
        <fullName evidence="3">Uncharacterized protein</fullName>
    </submittedName>
</protein>
<reference evidence="4" key="2">
    <citation type="submission" date="2024-04" db="EMBL/GenBank/DDBJ databases">
        <authorList>
            <person name="Chen Y."/>
            <person name="Shah S."/>
            <person name="Dougan E. K."/>
            <person name="Thang M."/>
            <person name="Chan C."/>
        </authorList>
    </citation>
    <scope>NUCLEOTIDE SEQUENCE [LARGE SCALE GENOMIC DNA]</scope>
</reference>
<feature type="signal peptide" evidence="2">
    <location>
        <begin position="1"/>
        <end position="21"/>
    </location>
</feature>
<accession>A0A9P1DA16</accession>
<reference evidence="3" key="1">
    <citation type="submission" date="2022-10" db="EMBL/GenBank/DDBJ databases">
        <authorList>
            <person name="Chen Y."/>
            <person name="Dougan E. K."/>
            <person name="Chan C."/>
            <person name="Rhodes N."/>
            <person name="Thang M."/>
        </authorList>
    </citation>
    <scope>NUCLEOTIDE SEQUENCE</scope>
</reference>
<feature type="non-terminal residue" evidence="3">
    <location>
        <position position="606"/>
    </location>
</feature>
<evidence type="ECO:0000256" key="2">
    <source>
        <dbReference type="SAM" id="SignalP"/>
    </source>
</evidence>
<name>A0A9P1DA16_9DINO</name>
<keyword evidence="1" id="KW-0175">Coiled coil</keyword>
<evidence type="ECO:0000313" key="5">
    <source>
        <dbReference type="Proteomes" id="UP001152797"/>
    </source>
</evidence>
<dbReference type="EMBL" id="CAMXCT020003592">
    <property type="protein sequence ID" value="CAL1158658.1"/>
    <property type="molecule type" value="Genomic_DNA"/>
</dbReference>
<dbReference type="EMBL" id="CAMXCT030003592">
    <property type="protein sequence ID" value="CAL4792595.1"/>
    <property type="molecule type" value="Genomic_DNA"/>
</dbReference>
<dbReference type="EMBL" id="CAMXCT010003592">
    <property type="protein sequence ID" value="CAI4005283.1"/>
    <property type="molecule type" value="Genomic_DNA"/>
</dbReference>